<sequence>MIKIIKKKINMSDELKTKINWSCKFNNRPYQIIEGHLRIVEHTNLAYVEPHKVIIGDTLYLFFNEQKHFYIGNLKKKIPIADLSDYIARH</sequence>
<dbReference type="EMBL" id="QSVF01000034">
    <property type="protein sequence ID" value="RGO07192.1"/>
    <property type="molecule type" value="Genomic_DNA"/>
</dbReference>
<dbReference type="RefSeq" id="WP_117605309.1">
    <property type="nucleotide sequence ID" value="NZ_CATZTT010000022.1"/>
</dbReference>
<proteinExistence type="predicted"/>
<accession>A0A3E5FMN8</accession>
<comment type="caution">
    <text evidence="1">The sequence shown here is derived from an EMBL/GenBank/DDBJ whole genome shotgun (WGS) entry which is preliminary data.</text>
</comment>
<reference evidence="1 2" key="1">
    <citation type="submission" date="2018-08" db="EMBL/GenBank/DDBJ databases">
        <title>A genome reference for cultivated species of the human gut microbiota.</title>
        <authorList>
            <person name="Zou Y."/>
            <person name="Xue W."/>
            <person name="Luo G."/>
        </authorList>
    </citation>
    <scope>NUCLEOTIDE SEQUENCE [LARGE SCALE GENOMIC DNA]</scope>
    <source>
        <strain evidence="1 2">OM02-6</strain>
    </source>
</reference>
<evidence type="ECO:0000313" key="1">
    <source>
        <dbReference type="EMBL" id="RGO07192.1"/>
    </source>
</evidence>
<protein>
    <submittedName>
        <fullName evidence="1">Uncharacterized protein</fullName>
    </submittedName>
</protein>
<name>A0A3E5FMN8_9FIRM</name>
<organism evidence="1 2">
    <name type="scientific">Thomasclavelia spiroformis</name>
    <dbReference type="NCBI Taxonomy" id="29348"/>
    <lineage>
        <taxon>Bacteria</taxon>
        <taxon>Bacillati</taxon>
        <taxon>Bacillota</taxon>
        <taxon>Erysipelotrichia</taxon>
        <taxon>Erysipelotrichales</taxon>
        <taxon>Coprobacillaceae</taxon>
        <taxon>Thomasclavelia</taxon>
    </lineage>
</organism>
<dbReference type="Proteomes" id="UP000261087">
    <property type="component" value="Unassembled WGS sequence"/>
</dbReference>
<evidence type="ECO:0000313" key="2">
    <source>
        <dbReference type="Proteomes" id="UP000261087"/>
    </source>
</evidence>
<gene>
    <name evidence="1" type="ORF">DXB31_10420</name>
</gene>
<dbReference type="AlphaFoldDB" id="A0A3E5FMN8"/>